<dbReference type="GO" id="GO:0006654">
    <property type="term" value="P:phosphatidic acid biosynthetic process"/>
    <property type="evidence" value="ECO:0007669"/>
    <property type="project" value="TreeGrafter"/>
</dbReference>
<dbReference type="GO" id="GO:0003841">
    <property type="term" value="F:1-acylglycerol-3-phosphate O-acyltransferase activity"/>
    <property type="evidence" value="ECO:0007669"/>
    <property type="project" value="TreeGrafter"/>
</dbReference>
<dbReference type="SUPFAM" id="SSF69593">
    <property type="entry name" value="Glycerol-3-phosphate (1)-acyltransferase"/>
    <property type="match status" value="1"/>
</dbReference>
<accession>A0A5Q2MB49</accession>
<evidence type="ECO:0000313" key="6">
    <source>
        <dbReference type="Proteomes" id="UP000392064"/>
    </source>
</evidence>
<dbReference type="GO" id="GO:0005886">
    <property type="term" value="C:plasma membrane"/>
    <property type="evidence" value="ECO:0007669"/>
    <property type="project" value="TreeGrafter"/>
</dbReference>
<feature type="domain" description="Phospholipid/glycerol acyltransferase" evidence="4">
    <location>
        <begin position="52"/>
        <end position="166"/>
    </location>
</feature>
<dbReference type="SMART" id="SM00563">
    <property type="entry name" value="PlsC"/>
    <property type="match status" value="1"/>
</dbReference>
<proteinExistence type="predicted"/>
<name>A0A5Q2MB49_9ACTN</name>
<evidence type="ECO:0000256" key="2">
    <source>
        <dbReference type="ARBA" id="ARBA00023315"/>
    </source>
</evidence>
<keyword evidence="6" id="KW-1185">Reference proteome</keyword>
<dbReference type="Proteomes" id="UP000392064">
    <property type="component" value="Chromosome"/>
</dbReference>
<evidence type="ECO:0000256" key="1">
    <source>
        <dbReference type="ARBA" id="ARBA00022679"/>
    </source>
</evidence>
<evidence type="ECO:0000259" key="4">
    <source>
        <dbReference type="SMART" id="SM00563"/>
    </source>
</evidence>
<keyword evidence="1 5" id="KW-0808">Transferase</keyword>
<dbReference type="AlphaFoldDB" id="A0A5Q2MB49"/>
<dbReference type="CDD" id="cd07989">
    <property type="entry name" value="LPLAT_AGPAT-like"/>
    <property type="match status" value="1"/>
</dbReference>
<protein>
    <submittedName>
        <fullName evidence="5">1-acyl-sn-glycerol-3-phosphate acyltransferase</fullName>
    </submittedName>
</protein>
<evidence type="ECO:0000313" key="5">
    <source>
        <dbReference type="EMBL" id="QGG40317.1"/>
    </source>
</evidence>
<dbReference type="Pfam" id="PF01553">
    <property type="entry name" value="Acyltransferase"/>
    <property type="match status" value="1"/>
</dbReference>
<organism evidence="5 6">
    <name type="scientific">Aeromicrobium yanjiei</name>
    <dbReference type="NCBI Taxonomy" id="2662028"/>
    <lineage>
        <taxon>Bacteria</taxon>
        <taxon>Bacillati</taxon>
        <taxon>Actinomycetota</taxon>
        <taxon>Actinomycetes</taxon>
        <taxon>Propionibacteriales</taxon>
        <taxon>Nocardioidaceae</taxon>
        <taxon>Aeromicrobium</taxon>
    </lineage>
</organism>
<keyword evidence="2 5" id="KW-0012">Acyltransferase</keyword>
<dbReference type="PANTHER" id="PTHR10434:SF55">
    <property type="entry name" value="POSSIBLE ACYLTRANSFERASE"/>
    <property type="match status" value="1"/>
</dbReference>
<evidence type="ECO:0000256" key="3">
    <source>
        <dbReference type="SAM" id="MobiDB-lite"/>
    </source>
</evidence>
<feature type="region of interest" description="Disordered" evidence="3">
    <location>
        <begin position="236"/>
        <end position="265"/>
    </location>
</feature>
<reference evidence="5 6" key="1">
    <citation type="submission" date="2019-11" db="EMBL/GenBank/DDBJ databases">
        <authorList>
            <person name="Li J."/>
        </authorList>
    </citation>
    <scope>NUCLEOTIDE SEQUENCE [LARGE SCALE GENOMIC DNA]</scope>
    <source>
        <strain evidence="5 6">MF47</strain>
    </source>
</reference>
<dbReference type="KEGG" id="aef:GEV26_02425"/>
<sequence>MAGAAQSAGEPPLLGSDRTYRWANRVFAALFRLMGYRFDVRGAEHIPSAGPAVLAANHVGFLDFTFIGYAARERGRLVRFMAKTSVFGLPVAGRLMRAMGHIPVDRRHGARAYRRSLRLLDADQLVGVFPEATISRSWLLKPFKRGAAAMALNRGVPLVPVVVWGGHRVLTVDGHRSLRRGTPITILVGEPLTARHDEDVEALTTRLRTCMDDLLAEAIDSYPAAPRDEDDTWWLPYDRGGSAPDPETAATLDREAVARTGDTID</sequence>
<dbReference type="PANTHER" id="PTHR10434">
    <property type="entry name" value="1-ACYL-SN-GLYCEROL-3-PHOSPHATE ACYLTRANSFERASE"/>
    <property type="match status" value="1"/>
</dbReference>
<gene>
    <name evidence="5" type="ORF">GEV26_02425</name>
</gene>
<dbReference type="EMBL" id="CP045737">
    <property type="protein sequence ID" value="QGG40317.1"/>
    <property type="molecule type" value="Genomic_DNA"/>
</dbReference>
<dbReference type="RefSeq" id="WP_153651589.1">
    <property type="nucleotide sequence ID" value="NZ_CP045737.1"/>
</dbReference>
<dbReference type="InterPro" id="IPR002123">
    <property type="entry name" value="Plipid/glycerol_acylTrfase"/>
</dbReference>